<evidence type="ECO:0000256" key="5">
    <source>
        <dbReference type="ARBA" id="ARBA00022737"/>
    </source>
</evidence>
<evidence type="ECO:0000256" key="6">
    <source>
        <dbReference type="ARBA" id="ARBA00022989"/>
    </source>
</evidence>
<feature type="transmembrane region" description="Helical" evidence="10">
    <location>
        <begin position="311"/>
        <end position="331"/>
    </location>
</feature>
<comment type="subcellular location">
    <subcellularLocation>
        <location evidence="1">Membrane</location>
        <topology evidence="1">Multi-pass membrane protein</topology>
    </subcellularLocation>
</comment>
<proteinExistence type="inferred from homology"/>
<dbReference type="PANTHER" id="PTHR45635">
    <property type="entry name" value="ADP,ATP CARRIER PROTEIN 1-RELATED-RELATED"/>
    <property type="match status" value="1"/>
</dbReference>
<feature type="repeat" description="Solcar" evidence="9">
    <location>
        <begin position="458"/>
        <end position="552"/>
    </location>
</feature>
<feature type="transmembrane region" description="Helical" evidence="10">
    <location>
        <begin position="664"/>
        <end position="684"/>
    </location>
</feature>
<feature type="transmembrane region" description="Helical" evidence="10">
    <location>
        <begin position="378"/>
        <end position="396"/>
    </location>
</feature>
<feature type="repeat" description="Solcar" evidence="9">
    <location>
        <begin position="565"/>
        <end position="654"/>
    </location>
</feature>
<feature type="transmembrane region" description="Helical" evidence="10">
    <location>
        <begin position="93"/>
        <end position="110"/>
    </location>
</feature>
<dbReference type="PANTHER" id="PTHR45635:SF31">
    <property type="entry name" value="ADP_ATP TRANSLOCASE"/>
    <property type="match status" value="1"/>
</dbReference>
<keyword evidence="5" id="KW-0677">Repeat</keyword>
<gene>
    <name evidence="12" type="ORF">CSSPJE1EN1_LOCUS13699</name>
</gene>
<evidence type="ECO:0000256" key="4">
    <source>
        <dbReference type="ARBA" id="ARBA00022692"/>
    </source>
</evidence>
<feature type="transmembrane region" description="Helical" evidence="10">
    <location>
        <begin position="569"/>
        <end position="588"/>
    </location>
</feature>
<dbReference type="PROSITE" id="PS50850">
    <property type="entry name" value="MFS"/>
    <property type="match status" value="1"/>
</dbReference>
<comment type="similarity">
    <text evidence="2">Belongs to the mitochondrial carrier (TC 2.A.29) family.</text>
</comment>
<comment type="catalytic activity">
    <reaction evidence="8">
        <text>ADP(in) + ATP(out) = ADP(out) + ATP(in)</text>
        <dbReference type="Rhea" id="RHEA:34999"/>
        <dbReference type="ChEBI" id="CHEBI:30616"/>
        <dbReference type="ChEBI" id="CHEBI:456216"/>
    </reaction>
    <physiologicalReaction direction="left-to-right" evidence="8">
        <dbReference type="Rhea" id="RHEA:35000"/>
    </physiologicalReaction>
</comment>
<feature type="transmembrane region" description="Helical" evidence="10">
    <location>
        <begin position="337"/>
        <end position="357"/>
    </location>
</feature>
<dbReference type="Proteomes" id="UP001497444">
    <property type="component" value="Chromosome 2"/>
</dbReference>
<dbReference type="InterPro" id="IPR018108">
    <property type="entry name" value="MCP_transmembrane"/>
</dbReference>
<dbReference type="EMBL" id="OZ020097">
    <property type="protein sequence ID" value="CAK9268221.1"/>
    <property type="molecule type" value="Genomic_DNA"/>
</dbReference>
<dbReference type="Pfam" id="PF07690">
    <property type="entry name" value="MFS_1"/>
    <property type="match status" value="1"/>
</dbReference>
<dbReference type="SUPFAM" id="SSF103473">
    <property type="entry name" value="MFS general substrate transporter"/>
    <property type="match status" value="1"/>
</dbReference>
<feature type="transmembrane region" description="Helical" evidence="10">
    <location>
        <begin position="59"/>
        <end position="81"/>
    </location>
</feature>
<dbReference type="InterPro" id="IPR020846">
    <property type="entry name" value="MFS_dom"/>
</dbReference>
<keyword evidence="3" id="KW-0813">Transport</keyword>
<reference evidence="12 13" key="1">
    <citation type="submission" date="2024-02" db="EMBL/GenBank/DDBJ databases">
        <authorList>
            <consortium name="ELIXIR-Norway"/>
            <consortium name="Elixir Norway"/>
        </authorList>
    </citation>
    <scope>NUCLEOTIDE SEQUENCE [LARGE SCALE GENOMIC DNA]</scope>
</reference>
<dbReference type="InterPro" id="IPR002067">
    <property type="entry name" value="MCP"/>
</dbReference>
<accession>A0ABP0WMW2</accession>
<dbReference type="Pfam" id="PF00153">
    <property type="entry name" value="Mito_carr"/>
    <property type="match status" value="3"/>
</dbReference>
<evidence type="ECO:0000256" key="3">
    <source>
        <dbReference type="ARBA" id="ARBA00022448"/>
    </source>
</evidence>
<dbReference type="PRINTS" id="PR00926">
    <property type="entry name" value="MITOCARRIER"/>
</dbReference>
<keyword evidence="7 9" id="KW-0472">Membrane</keyword>
<keyword evidence="6 10" id="KW-1133">Transmembrane helix</keyword>
<dbReference type="CDD" id="cd17330">
    <property type="entry name" value="MFS_SLC46_TetA_like"/>
    <property type="match status" value="1"/>
</dbReference>
<dbReference type="InterPro" id="IPR036259">
    <property type="entry name" value="MFS_trans_sf"/>
</dbReference>
<name>A0ABP0WMW2_9BRYO</name>
<feature type="transmembrane region" description="Helical" evidence="10">
    <location>
        <begin position="402"/>
        <end position="427"/>
    </location>
</feature>
<evidence type="ECO:0000256" key="7">
    <source>
        <dbReference type="ARBA" id="ARBA00023136"/>
    </source>
</evidence>
<dbReference type="PROSITE" id="PS50920">
    <property type="entry name" value="SOLCAR"/>
    <property type="match status" value="3"/>
</dbReference>
<evidence type="ECO:0000256" key="1">
    <source>
        <dbReference type="ARBA" id="ARBA00004141"/>
    </source>
</evidence>
<dbReference type="PRINTS" id="PR00927">
    <property type="entry name" value="ADPTRNSLCASE"/>
</dbReference>
<feature type="domain" description="Major facilitator superfamily (MFS) profile" evidence="11">
    <location>
        <begin position="18"/>
        <end position="431"/>
    </location>
</feature>
<feature type="repeat" description="Solcar" evidence="9">
    <location>
        <begin position="665"/>
        <end position="748"/>
    </location>
</feature>
<evidence type="ECO:0000313" key="13">
    <source>
        <dbReference type="Proteomes" id="UP001497444"/>
    </source>
</evidence>
<dbReference type="SUPFAM" id="SSF103506">
    <property type="entry name" value="Mitochondrial carrier"/>
    <property type="match status" value="1"/>
</dbReference>
<evidence type="ECO:0000313" key="12">
    <source>
        <dbReference type="EMBL" id="CAK9268221.1"/>
    </source>
</evidence>
<keyword evidence="4 9" id="KW-0812">Transmembrane</keyword>
<evidence type="ECO:0000256" key="2">
    <source>
        <dbReference type="ARBA" id="ARBA00006375"/>
    </source>
</evidence>
<organism evidence="12 13">
    <name type="scientific">Sphagnum jensenii</name>
    <dbReference type="NCBI Taxonomy" id="128206"/>
    <lineage>
        <taxon>Eukaryota</taxon>
        <taxon>Viridiplantae</taxon>
        <taxon>Streptophyta</taxon>
        <taxon>Embryophyta</taxon>
        <taxon>Bryophyta</taxon>
        <taxon>Sphagnophytina</taxon>
        <taxon>Sphagnopsida</taxon>
        <taxon>Sphagnales</taxon>
        <taxon>Sphagnaceae</taxon>
        <taxon>Sphagnum</taxon>
    </lineage>
</organism>
<feature type="transmembrane region" description="Helical" evidence="10">
    <location>
        <begin position="20"/>
        <end position="47"/>
    </location>
</feature>
<evidence type="ECO:0000256" key="9">
    <source>
        <dbReference type="PROSITE-ProRule" id="PRU00282"/>
    </source>
</evidence>
<keyword evidence="13" id="KW-1185">Reference proteome</keyword>
<evidence type="ECO:0000256" key="10">
    <source>
        <dbReference type="SAM" id="Phobius"/>
    </source>
</evidence>
<evidence type="ECO:0000256" key="8">
    <source>
        <dbReference type="ARBA" id="ARBA00024143"/>
    </source>
</evidence>
<feature type="transmembrane region" description="Helical" evidence="10">
    <location>
        <begin position="281"/>
        <end position="304"/>
    </location>
</feature>
<dbReference type="InterPro" id="IPR023395">
    <property type="entry name" value="MCP_dom_sf"/>
</dbReference>
<dbReference type="Gene3D" id="1.50.40.10">
    <property type="entry name" value="Mitochondrial carrier domain"/>
    <property type="match status" value="1"/>
</dbReference>
<evidence type="ECO:0000259" key="11">
    <source>
        <dbReference type="PROSITE" id="PS50850"/>
    </source>
</evidence>
<feature type="transmembrane region" description="Helical" evidence="10">
    <location>
        <begin position="244"/>
        <end position="269"/>
    </location>
</feature>
<dbReference type="InterPro" id="IPR002113">
    <property type="entry name" value="ADT_euk_type"/>
</dbReference>
<dbReference type="Gene3D" id="1.20.1250.20">
    <property type="entry name" value="MFS general substrate transporter like domains"/>
    <property type="match status" value="1"/>
</dbReference>
<protein>
    <recommendedName>
        <fullName evidence="11">Major facilitator superfamily (MFS) profile domain-containing protein</fullName>
    </recommendedName>
</protein>
<sequence length="762" mass="83366">MAVHKEETMLEKLNAVRPLFHLIVALTMQFVALSIVTPAIIGVIVEAVCPPGHAECGRVIFLSGFQQMSVGIGAMAMTPIIGSLSDSYGRKPLLTITCAANILPLALLAYRRDAAFVYAYFVMRIIIDAGDSGNTCVLLAAVADTVEDKLKGPAFGVILGSLAAGCLLGTSVAKGLSIDQVFKVAPMLAASAALYLTAFVRETNPCTAIVPALGDSPKQKWWRKLMNTKTSVVEAGRLVMNSKVLSNVAVIAFCSGVAEGTMSIGLMYYLKAAFNCGKDQFAVVLLITLIAQSLSQLVLLPVLLHMLGERIVLCIGLLGYGLQAFLYGIAWAPWVPYLAAFFGIFVVFVYPTIVTIVSKTAPPNEQGNIQGFISASKSFANIVTPLVMCPITALFLSDQAPFHFLGFSIFCASIPLLVAFFLCCFIGPLPPPLTSTKTNQYIVVPSDEEQQVPREAWSNFPRDLMVGAILGGVAHTLVAPVERAKLLLQTQDSNMAVMHGKHARYKGLMDCIVRIAKNEGILSLWRGNITSVLRYYPSLALNFAFKDLYRTVLTSGQPFEEGTLSRAPANFLSGALAGCTSLVFVYPLDIAHTRLVADIGHREVRQFQGLVHFLQTIYRKDGFQGVYRGFPASVQGMVVQRSVYFGGFDTAKDLLAKNIYVSFWRRWLIAQAVTTMAGLVSYPFDTVRRRMMMQAGLERNMYYNTLDCWKKIYSNEGVMAFYKGALTNMVRGTGAALILVLYDEIQNYMHWTGPINLEHCHE</sequence>
<dbReference type="InterPro" id="IPR011701">
    <property type="entry name" value="MFS"/>
</dbReference>